<dbReference type="EMBL" id="JAVHJL010000002">
    <property type="protein sequence ID" value="KAK6509517.1"/>
    <property type="molecule type" value="Genomic_DNA"/>
</dbReference>
<gene>
    <name evidence="1" type="ORF">TWF481_004257</name>
</gene>
<reference evidence="1 2" key="1">
    <citation type="submission" date="2023-08" db="EMBL/GenBank/DDBJ databases">
        <authorList>
            <person name="Palmer J.M."/>
        </authorList>
    </citation>
    <scope>NUCLEOTIDE SEQUENCE [LARGE SCALE GENOMIC DNA]</scope>
    <source>
        <strain evidence="1 2">TWF481</strain>
    </source>
</reference>
<proteinExistence type="predicted"/>
<keyword evidence="2" id="KW-1185">Reference proteome</keyword>
<dbReference type="AlphaFoldDB" id="A0AAV9WJ09"/>
<name>A0AAV9WJ09_9PEZI</name>
<protein>
    <submittedName>
        <fullName evidence="1">Uncharacterized protein</fullName>
    </submittedName>
</protein>
<evidence type="ECO:0000313" key="1">
    <source>
        <dbReference type="EMBL" id="KAK6509517.1"/>
    </source>
</evidence>
<accession>A0AAV9WJ09</accession>
<organism evidence="1 2">
    <name type="scientific">Arthrobotrys musiformis</name>
    <dbReference type="NCBI Taxonomy" id="47236"/>
    <lineage>
        <taxon>Eukaryota</taxon>
        <taxon>Fungi</taxon>
        <taxon>Dikarya</taxon>
        <taxon>Ascomycota</taxon>
        <taxon>Pezizomycotina</taxon>
        <taxon>Orbiliomycetes</taxon>
        <taxon>Orbiliales</taxon>
        <taxon>Orbiliaceae</taxon>
        <taxon>Arthrobotrys</taxon>
    </lineage>
</organism>
<evidence type="ECO:0000313" key="2">
    <source>
        <dbReference type="Proteomes" id="UP001370758"/>
    </source>
</evidence>
<sequence length="736" mass="80870">MSIGNVLNLKNKNVVGPSCQNSIWGGGRESDSYDVDDASGSILVIKNLSVFAMPQASDLPFAKPSLVRSTLFPKNRVLQPIFPQHDNVSDPSVKIGPSKLLGAYLDLPAKGPRSRRDFEVYNDGQFDAAETLHSKEIFAGNHIKLCVGVDPAITEALRLSKEGGELNWRLLRDREEYLTRHPYEEIVARRVYEQVQDQVVDLLQRREFHCLWPFAMVFSCYEFTSHRRNFQHGHCLYLMVTVPSQEAWGSVEVLHNLLVDTVRGKDPTSSLHVIIQEISQHGHLSGREPYGQLRLIESLRGRSLPQNIGYHARPPMGSSIGPFTAGISGTIGGYVTTQSGKVYAVTASHAVGDQHDAVVSPSTVDLDACYRKARAKEELALQELEFHLRSLGPSCKETLESRRRWEMAQEELLVFADAGKATGPICQFGTVHKKSQGAFYVSHEGTTIKTYLDLALVECCGPRIGFNTIPCTLWNGSSTVYEVNAARSPIHGERVVKNGRSTGLTHGNVLSVLAVVGYFEPELVTVVWSGMTAAVEPRIIKNWCITSNRCSPEDNIFAGPGDSGAWVLPEPQISGERYGPEVLVTQTPVIGAVLHGFLSVEGVDLVMFQPWECMAEGFKQLAGEECVPFLPLSNHISLLREFQGTANGCGICLQDGGVNHHIDQCPERFQPEGSRTLFVKTNDGIRILDQTEDPNTRNRLQTLPGVPTITETAASPVPLRADMSISSPPSVAAEPT</sequence>
<dbReference type="Proteomes" id="UP001370758">
    <property type="component" value="Unassembled WGS sequence"/>
</dbReference>
<comment type="caution">
    <text evidence="1">The sequence shown here is derived from an EMBL/GenBank/DDBJ whole genome shotgun (WGS) entry which is preliminary data.</text>
</comment>